<name>A0A4Y4E129_CELCE</name>
<protein>
    <recommendedName>
        <fullName evidence="4">3-methyladenine DNA glycosylase</fullName>
    </recommendedName>
</protein>
<evidence type="ECO:0008006" key="4">
    <source>
        <dbReference type="Google" id="ProtNLM"/>
    </source>
</evidence>
<sequence length="357" mass="39182">MGRLVGGAPALSYPGTVPPTVTATAPTPAPATGVVGPVVLAAEAWTAREHAHAERADAFTAGWRERKPRGEKHAIEDFLFTYYPTRPAQLRRWHPGPDVVLAPPTGHVPAPETAPRPDDEPADPYTARATWRWYRQTPAGLMLDAGAFLADRGDTVRYLRALLAATASRPGRFGCFGLHEWAMVYRDRATGRDHRHPLPLRLGHDGTDRVVETHPVQCSHFDAFRFFTPEAGPLNRLQPTRETQPTLEQPGCLHATMDLYKWALKLTPAVPGDLVLDCFELARDVRVVDMQASPYDVSSYGLDPVAIETPEGKAEYVRHQRAFAERGAALRERLLAVCDALLGSEPGAREVSATASR</sequence>
<reference evidence="2 3" key="1">
    <citation type="submission" date="2019-06" db="EMBL/GenBank/DDBJ databases">
        <title>Whole genome shotgun sequence of Cellulosimicrobium cellulans NBRC 15516.</title>
        <authorList>
            <person name="Hosoyama A."/>
            <person name="Uohara A."/>
            <person name="Ohji S."/>
            <person name="Ichikawa N."/>
        </authorList>
    </citation>
    <scope>NUCLEOTIDE SEQUENCE [LARGE SCALE GENOMIC DNA]</scope>
    <source>
        <strain evidence="2 3">NBRC 15516</strain>
    </source>
</reference>
<evidence type="ECO:0000313" key="2">
    <source>
        <dbReference type="EMBL" id="GED10673.1"/>
    </source>
</evidence>
<gene>
    <name evidence="2" type="ORF">CCE02nite_26720</name>
</gene>
<dbReference type="AlphaFoldDB" id="A0A4Y4E129"/>
<organism evidence="2 3">
    <name type="scientific">Cellulosimicrobium cellulans</name>
    <name type="common">Arthrobacter luteus</name>
    <dbReference type="NCBI Taxonomy" id="1710"/>
    <lineage>
        <taxon>Bacteria</taxon>
        <taxon>Bacillati</taxon>
        <taxon>Actinomycetota</taxon>
        <taxon>Actinomycetes</taxon>
        <taxon>Micrococcales</taxon>
        <taxon>Promicromonosporaceae</taxon>
        <taxon>Cellulosimicrobium</taxon>
    </lineage>
</organism>
<evidence type="ECO:0000256" key="1">
    <source>
        <dbReference type="SAM" id="MobiDB-lite"/>
    </source>
</evidence>
<feature type="region of interest" description="Disordered" evidence="1">
    <location>
        <begin position="103"/>
        <end position="122"/>
    </location>
</feature>
<comment type="caution">
    <text evidence="2">The sequence shown here is derived from an EMBL/GenBank/DDBJ whole genome shotgun (WGS) entry which is preliminary data.</text>
</comment>
<dbReference type="EMBL" id="BJNZ01000017">
    <property type="protein sequence ID" value="GED10673.1"/>
    <property type="molecule type" value="Genomic_DNA"/>
</dbReference>
<evidence type="ECO:0000313" key="3">
    <source>
        <dbReference type="Proteomes" id="UP000316659"/>
    </source>
</evidence>
<proteinExistence type="predicted"/>
<dbReference type="Proteomes" id="UP000316659">
    <property type="component" value="Unassembled WGS sequence"/>
</dbReference>
<accession>A0A4Y4E129</accession>